<dbReference type="AlphaFoldDB" id="A0A2T4UYE0"/>
<evidence type="ECO:0000313" key="4">
    <source>
        <dbReference type="Proteomes" id="UP000241085"/>
    </source>
</evidence>
<dbReference type="InterPro" id="IPR050312">
    <property type="entry name" value="IolE/XylAMocC-like"/>
</dbReference>
<dbReference type="EMBL" id="PZPL01000001">
    <property type="protein sequence ID" value="PTL74530.1"/>
    <property type="molecule type" value="Genomic_DNA"/>
</dbReference>
<comment type="caution">
    <text evidence="3">The sequence shown here is derived from an EMBL/GenBank/DDBJ whole genome shotgun (WGS) entry which is preliminary data.</text>
</comment>
<sequence>MAEVNHSTGPSAGDATDFSCGVAKFCLLPVKSPRRVRSTHVRRRSGAPPVATSTDLSVQLYSVREPLAADLPATLDRLAGIGFTKVELFSFVDLAEGYRSALPASGLTAPSAHARLLGPQEGTSVDEILDIAASLGVQTVIDPHVDPTRWTTADDVKTIADELNALVDSAASRGLTLGYHNHAFEFENRVDGLSAFEHLASLLDDRIVLELDTYWAAVGGDDPAAVLGRLGDKVRFLHIKDGPVSSDTQEQLPAGKGAMDIPSILAAAPQALPVLEFDAYAGDIFEGLTTGFSYVSELSA</sequence>
<evidence type="ECO:0000256" key="1">
    <source>
        <dbReference type="ARBA" id="ARBA00023277"/>
    </source>
</evidence>
<dbReference type="Proteomes" id="UP000241085">
    <property type="component" value="Unassembled WGS sequence"/>
</dbReference>
<organism evidence="3 4">
    <name type="scientific">Rathayibacter caricis DSM 15933</name>
    <dbReference type="NCBI Taxonomy" id="1328867"/>
    <lineage>
        <taxon>Bacteria</taxon>
        <taxon>Bacillati</taxon>
        <taxon>Actinomycetota</taxon>
        <taxon>Actinomycetes</taxon>
        <taxon>Micrococcales</taxon>
        <taxon>Microbacteriaceae</taxon>
        <taxon>Rathayibacter</taxon>
    </lineage>
</organism>
<keyword evidence="3" id="KW-0413">Isomerase</keyword>
<accession>A0A2T4UYE0</accession>
<proteinExistence type="predicted"/>
<reference evidence="3 4" key="1">
    <citation type="submission" date="2018-03" db="EMBL/GenBank/DDBJ databases">
        <title>Bacteriophage NCPPB3778 and a type I-E CRISPR drive the evolution of the US Biological Select Agent, Rathayibacter toxicus.</title>
        <authorList>
            <person name="Davis E.W.II."/>
            <person name="Tabima J.F."/>
            <person name="Weisberg A.J."/>
            <person name="Dantas Lopes L."/>
            <person name="Wiseman M.S."/>
            <person name="Wiseman M.S."/>
            <person name="Pupko T."/>
            <person name="Belcher M.S."/>
            <person name="Sechler A.J."/>
            <person name="Tancos M.A."/>
            <person name="Schroeder B.K."/>
            <person name="Murray T.D."/>
            <person name="Luster D.G."/>
            <person name="Schneider W.L."/>
            <person name="Rogers E."/>
            <person name="Andreote F.D."/>
            <person name="Grunwald N.J."/>
            <person name="Putnam M.L."/>
            <person name="Chang J.H."/>
        </authorList>
    </citation>
    <scope>NUCLEOTIDE SEQUENCE [LARGE SCALE GENOMIC DNA]</scope>
    <source>
        <strain evidence="3 4">DSM 15933</strain>
    </source>
</reference>
<dbReference type="SUPFAM" id="SSF51658">
    <property type="entry name" value="Xylose isomerase-like"/>
    <property type="match status" value="1"/>
</dbReference>
<feature type="domain" description="Xylose isomerase-like TIM barrel" evidence="2">
    <location>
        <begin position="123"/>
        <end position="267"/>
    </location>
</feature>
<evidence type="ECO:0000313" key="3">
    <source>
        <dbReference type="EMBL" id="PTL74530.1"/>
    </source>
</evidence>
<dbReference type="InterPro" id="IPR013022">
    <property type="entry name" value="Xyl_isomerase-like_TIM-brl"/>
</dbReference>
<keyword evidence="4" id="KW-1185">Reference proteome</keyword>
<dbReference type="GO" id="GO:0016853">
    <property type="term" value="F:isomerase activity"/>
    <property type="evidence" value="ECO:0007669"/>
    <property type="project" value="UniProtKB-KW"/>
</dbReference>
<dbReference type="Gene3D" id="3.20.20.150">
    <property type="entry name" value="Divalent-metal-dependent TIM barrel enzymes"/>
    <property type="match status" value="1"/>
</dbReference>
<dbReference type="Pfam" id="PF01261">
    <property type="entry name" value="AP_endonuc_2"/>
    <property type="match status" value="1"/>
</dbReference>
<evidence type="ECO:0000259" key="2">
    <source>
        <dbReference type="Pfam" id="PF01261"/>
    </source>
</evidence>
<dbReference type="InterPro" id="IPR036237">
    <property type="entry name" value="Xyl_isomerase-like_sf"/>
</dbReference>
<name>A0A2T4UYE0_9MICO</name>
<keyword evidence="1" id="KW-0119">Carbohydrate metabolism</keyword>
<dbReference type="PANTHER" id="PTHR12110">
    <property type="entry name" value="HYDROXYPYRUVATE ISOMERASE"/>
    <property type="match status" value="1"/>
</dbReference>
<gene>
    <name evidence="3" type="ORF">C1I63_00755</name>
</gene>
<dbReference type="PANTHER" id="PTHR12110:SF41">
    <property type="entry name" value="INOSOSE DEHYDRATASE"/>
    <property type="match status" value="1"/>
</dbReference>
<protein>
    <submittedName>
        <fullName evidence="3">Sugar phosphate isomerase/epimerase</fullName>
    </submittedName>
</protein>